<evidence type="ECO:0000313" key="1">
    <source>
        <dbReference type="EMBL" id="TDR82135.1"/>
    </source>
</evidence>
<dbReference type="OrthoDB" id="9794948at2"/>
<evidence type="ECO:0000313" key="2">
    <source>
        <dbReference type="Proteomes" id="UP000295611"/>
    </source>
</evidence>
<dbReference type="RefSeq" id="WP_133678564.1">
    <property type="nucleotide sequence ID" value="NZ_SNZP01000002.1"/>
</dbReference>
<dbReference type="PANTHER" id="PTHR35802">
    <property type="entry name" value="PROTEASE SYNTHASE AND SPORULATION PROTEIN PAI 2"/>
    <property type="match status" value="1"/>
</dbReference>
<dbReference type="PIRSF" id="PIRSF010372">
    <property type="entry name" value="PaiB"/>
    <property type="match status" value="1"/>
</dbReference>
<gene>
    <name evidence="1" type="ORF">DFP86_102249</name>
</gene>
<comment type="caution">
    <text evidence="1">The sequence shown here is derived from an EMBL/GenBank/DDBJ whole genome shotgun (WGS) entry which is preliminary data.</text>
</comment>
<dbReference type="Gene3D" id="2.30.110.10">
    <property type="entry name" value="Electron Transport, Fmn-binding Protein, Chain A"/>
    <property type="match status" value="1"/>
</dbReference>
<organism evidence="1 2">
    <name type="scientific">Paludibacterium purpuratum</name>
    <dbReference type="NCBI Taxonomy" id="1144873"/>
    <lineage>
        <taxon>Bacteria</taxon>
        <taxon>Pseudomonadati</taxon>
        <taxon>Pseudomonadota</taxon>
        <taxon>Betaproteobacteria</taxon>
        <taxon>Neisseriales</taxon>
        <taxon>Chromobacteriaceae</taxon>
        <taxon>Paludibacterium</taxon>
    </lineage>
</organism>
<dbReference type="AlphaFoldDB" id="A0A4R7BDR7"/>
<proteinExistence type="predicted"/>
<accession>A0A4R7BDR7</accession>
<dbReference type="Pfam" id="PF04299">
    <property type="entry name" value="FMN_bind_2"/>
    <property type="match status" value="1"/>
</dbReference>
<dbReference type="InterPro" id="IPR007396">
    <property type="entry name" value="TR_PAI2-type"/>
</dbReference>
<name>A0A4R7BDR7_9NEIS</name>
<dbReference type="PANTHER" id="PTHR35802:SF1">
    <property type="entry name" value="PROTEASE SYNTHASE AND SPORULATION PROTEIN PAI 2"/>
    <property type="match status" value="1"/>
</dbReference>
<dbReference type="SUPFAM" id="SSF50475">
    <property type="entry name" value="FMN-binding split barrel"/>
    <property type="match status" value="1"/>
</dbReference>
<reference evidence="1 2" key="1">
    <citation type="submission" date="2019-03" db="EMBL/GenBank/DDBJ databases">
        <title>Genomic Encyclopedia of Type Strains, Phase III (KMG-III): the genomes of soil and plant-associated and newly described type strains.</title>
        <authorList>
            <person name="Whitman W."/>
        </authorList>
    </citation>
    <scope>NUCLEOTIDE SEQUENCE [LARGE SCALE GENOMIC DNA]</scope>
    <source>
        <strain evidence="1 2">CECT 8976</strain>
    </source>
</reference>
<keyword evidence="2" id="KW-1185">Reference proteome</keyword>
<dbReference type="EMBL" id="SNZP01000002">
    <property type="protein sequence ID" value="TDR82135.1"/>
    <property type="molecule type" value="Genomic_DNA"/>
</dbReference>
<dbReference type="InterPro" id="IPR012349">
    <property type="entry name" value="Split_barrel_FMN-bd"/>
</dbReference>
<dbReference type="Proteomes" id="UP000295611">
    <property type="component" value="Unassembled WGS sequence"/>
</dbReference>
<sequence length="216" mass="24571">MYIPEAFEESRELELTRVIEQFPLGSLSYCVNGRIDAIHIPFEYVPSARGGLLRAHVSRANPIWKALANGAEVLVVFRSEDAYVSPNWYPSKHEFHRQVPTWNYQVVHVRGHFRAIDDEKVVRGIVARLTRSNEARVQETKPWKMSDSAADYIDALLKEIVAIEIEITQTIGITKASQNKDDRDRQSVAENMQRVGKCEMSRIVAHAKNAQGTPRS</sequence>
<protein>
    <submittedName>
        <fullName evidence="1">PaiB family negative transcriptional regulator</fullName>
    </submittedName>
</protein>